<dbReference type="Pfam" id="PF13812">
    <property type="entry name" value="PPR_3"/>
    <property type="match status" value="1"/>
</dbReference>
<reference evidence="5 6" key="1">
    <citation type="journal article" date="2021" name="Nat. Plants">
        <title>The Taxus genome provides insights into paclitaxel biosynthesis.</title>
        <authorList>
            <person name="Xiong X."/>
            <person name="Gou J."/>
            <person name="Liao Q."/>
            <person name="Li Y."/>
            <person name="Zhou Q."/>
            <person name="Bi G."/>
            <person name="Li C."/>
            <person name="Du R."/>
            <person name="Wang X."/>
            <person name="Sun T."/>
            <person name="Guo L."/>
            <person name="Liang H."/>
            <person name="Lu P."/>
            <person name="Wu Y."/>
            <person name="Zhang Z."/>
            <person name="Ro D.K."/>
            <person name="Shang Y."/>
            <person name="Huang S."/>
            <person name="Yan J."/>
        </authorList>
    </citation>
    <scope>NUCLEOTIDE SEQUENCE [LARGE SCALE GENOMIC DNA]</scope>
    <source>
        <strain evidence="5">Ta-2019</strain>
    </source>
</reference>
<dbReference type="EMBL" id="JAHRHJ020000010">
    <property type="protein sequence ID" value="KAH9297692.1"/>
    <property type="molecule type" value="Genomic_DNA"/>
</dbReference>
<dbReference type="AlphaFoldDB" id="A0AA38CC75"/>
<accession>A0AA38CC75</accession>
<evidence type="ECO:0000256" key="4">
    <source>
        <dbReference type="SAM" id="MobiDB-lite"/>
    </source>
</evidence>
<keyword evidence="6" id="KW-1185">Reference proteome</keyword>
<dbReference type="InterPro" id="IPR011990">
    <property type="entry name" value="TPR-like_helical_dom_sf"/>
</dbReference>
<dbReference type="InterPro" id="IPR002885">
    <property type="entry name" value="PPR_rpt"/>
</dbReference>
<dbReference type="PANTHER" id="PTHR46128">
    <property type="entry name" value="MITOCHONDRIAL GROUP I INTRON SPLICING FACTOR CCM1"/>
    <property type="match status" value="1"/>
</dbReference>
<feature type="repeat" description="PPR" evidence="3">
    <location>
        <begin position="127"/>
        <end position="161"/>
    </location>
</feature>
<gene>
    <name evidence="5" type="ORF">KI387_029374</name>
</gene>
<dbReference type="Gene3D" id="1.25.40.10">
    <property type="entry name" value="Tetratricopeptide repeat domain"/>
    <property type="match status" value="2"/>
</dbReference>
<keyword evidence="2" id="KW-0677">Repeat</keyword>
<feature type="repeat" description="PPR" evidence="3">
    <location>
        <begin position="193"/>
        <end position="227"/>
    </location>
</feature>
<comment type="similarity">
    <text evidence="1">Belongs to the PPR family. P subfamily.</text>
</comment>
<dbReference type="Proteomes" id="UP000824469">
    <property type="component" value="Unassembled WGS sequence"/>
</dbReference>
<evidence type="ECO:0000313" key="5">
    <source>
        <dbReference type="EMBL" id="KAH9297692.1"/>
    </source>
</evidence>
<feature type="compositionally biased region" description="Basic and acidic residues" evidence="4">
    <location>
        <begin position="289"/>
        <end position="300"/>
    </location>
</feature>
<evidence type="ECO:0000313" key="6">
    <source>
        <dbReference type="Proteomes" id="UP000824469"/>
    </source>
</evidence>
<dbReference type="Pfam" id="PF01535">
    <property type="entry name" value="PPR"/>
    <property type="match status" value="2"/>
</dbReference>
<dbReference type="NCBIfam" id="TIGR00756">
    <property type="entry name" value="PPR"/>
    <property type="match status" value="2"/>
</dbReference>
<comment type="caution">
    <text evidence="5">The sequence shown here is derived from an EMBL/GenBank/DDBJ whole genome shotgun (WGS) entry which is preliminary data.</text>
</comment>
<evidence type="ECO:0000256" key="3">
    <source>
        <dbReference type="PROSITE-ProRule" id="PRU00708"/>
    </source>
</evidence>
<dbReference type="PANTHER" id="PTHR46128:SF211">
    <property type="entry name" value="PENTACOTRIPEPTIDE-REPEAT REGION OF PRORP DOMAIN-CONTAINING PROTEIN"/>
    <property type="match status" value="1"/>
</dbReference>
<feature type="region of interest" description="Disordered" evidence="4">
    <location>
        <begin position="289"/>
        <end position="313"/>
    </location>
</feature>
<evidence type="ECO:0008006" key="7">
    <source>
        <dbReference type="Google" id="ProtNLM"/>
    </source>
</evidence>
<proteinExistence type="inferred from homology"/>
<name>A0AA38CC75_TAXCH</name>
<evidence type="ECO:0000256" key="2">
    <source>
        <dbReference type="ARBA" id="ARBA00022737"/>
    </source>
</evidence>
<protein>
    <recommendedName>
        <fullName evidence="7">Pentatricopeptide repeat-containing protein</fullName>
    </recommendedName>
</protein>
<organism evidence="5 6">
    <name type="scientific">Taxus chinensis</name>
    <name type="common">Chinese yew</name>
    <name type="synonym">Taxus wallichiana var. chinensis</name>
    <dbReference type="NCBI Taxonomy" id="29808"/>
    <lineage>
        <taxon>Eukaryota</taxon>
        <taxon>Viridiplantae</taxon>
        <taxon>Streptophyta</taxon>
        <taxon>Embryophyta</taxon>
        <taxon>Tracheophyta</taxon>
        <taxon>Spermatophyta</taxon>
        <taxon>Pinopsida</taxon>
        <taxon>Pinidae</taxon>
        <taxon>Conifers II</taxon>
        <taxon>Cupressales</taxon>
        <taxon>Taxaceae</taxon>
        <taxon>Taxus</taxon>
    </lineage>
</organism>
<dbReference type="InterPro" id="IPR050872">
    <property type="entry name" value="PPR_P_subfamily"/>
</dbReference>
<evidence type="ECO:0000256" key="1">
    <source>
        <dbReference type="ARBA" id="ARBA00007626"/>
    </source>
</evidence>
<dbReference type="PROSITE" id="PS51375">
    <property type="entry name" value="PPR"/>
    <property type="match status" value="2"/>
</dbReference>
<sequence>MPISSGKLYKPPLQLQRRSFKIHALVNEEEIGPRIAEKIDTFLLKKYEEEEYEERMVPAYNSYIKWLRLDERLKEALQLTTYMEQKGIPRTSNTYFGLIADLCSSGKLNEALELFNKTKSMPGCEPHKLIYDVVIERLCKEKQYESAVGLFVEMFQKDLTPELYTVFGLLEALCEKKRYSWATDLVHVTFPPAVEYYNCLITAFLDVDEPVLAKDVLRLMQERGVNPNYLSYRHVFIAFLGKGLYPEACEIGDEMKTNEFYKEMETKGLLEEEEAMRFLKEIKTKASVEGKDDLEGKDGDGDGDGDEDGEKGV</sequence>
<feature type="compositionally biased region" description="Acidic residues" evidence="4">
    <location>
        <begin position="301"/>
        <end position="313"/>
    </location>
</feature>